<protein>
    <recommendedName>
        <fullName evidence="2">peptidylprolyl isomerase</fullName>
        <ecNumber evidence="2">5.2.1.8</ecNumber>
    </recommendedName>
</protein>
<keyword evidence="8" id="KW-1185">Reference proteome</keyword>
<comment type="similarity">
    <text evidence="5">Belongs to the cyclophilin-type PPIase family. PPIL3 subfamily.</text>
</comment>
<keyword evidence="3" id="KW-0697">Rotamase</keyword>
<gene>
    <name evidence="7" type="ORF">C2E21_5607</name>
</gene>
<accession>A0A2P6TN89</accession>
<dbReference type="PANTHER" id="PTHR45625">
    <property type="entry name" value="PEPTIDYL-PROLYL CIS-TRANS ISOMERASE-RELATED"/>
    <property type="match status" value="1"/>
</dbReference>
<evidence type="ECO:0000256" key="4">
    <source>
        <dbReference type="ARBA" id="ARBA00023235"/>
    </source>
</evidence>
<dbReference type="EMBL" id="LHPG02000010">
    <property type="protein sequence ID" value="PRW50792.1"/>
    <property type="molecule type" value="Genomic_DNA"/>
</dbReference>
<evidence type="ECO:0000256" key="5">
    <source>
        <dbReference type="ARBA" id="ARBA00038286"/>
    </source>
</evidence>
<dbReference type="PRINTS" id="PR00153">
    <property type="entry name" value="CSAPPISMRASE"/>
</dbReference>
<feature type="domain" description="PPIase cyclophilin-type" evidence="6">
    <location>
        <begin position="6"/>
        <end position="156"/>
    </location>
</feature>
<dbReference type="GO" id="GO:0003755">
    <property type="term" value="F:peptidyl-prolyl cis-trans isomerase activity"/>
    <property type="evidence" value="ECO:0007669"/>
    <property type="project" value="UniProtKB-KW"/>
</dbReference>
<dbReference type="OrthoDB" id="271386at2759"/>
<dbReference type="FunFam" id="2.40.100.10:FF:000012">
    <property type="entry name" value="Peptidyl-prolyl cis-trans isomerase"/>
    <property type="match status" value="1"/>
</dbReference>
<dbReference type="SUPFAM" id="SSF50891">
    <property type="entry name" value="Cyclophilin-like"/>
    <property type="match status" value="1"/>
</dbReference>
<evidence type="ECO:0000256" key="1">
    <source>
        <dbReference type="ARBA" id="ARBA00000971"/>
    </source>
</evidence>
<name>A0A2P6TN89_CHLSO</name>
<proteinExistence type="inferred from homology"/>
<keyword evidence="4 7" id="KW-0413">Isomerase</keyword>
<sequence>MSVTLHTNLGDIKLELFCEDAPRTAENFLALAASGYYNDCKFHRNIKAFMVQGGDPTGTGKGGKSIYQTPNGKFPDEIADHLKHNKRGIVSMANSGPNTNGSQFFITYKAHPHLNGKYTIFGQVIDGMEVLDRMEKVPTGANDRPLQEMKIQSCTIHANPLAQPRCAFVTRDPSSSGLSTLELVISPRNAIPEVTDYKVKAVQGAVTITPPLVKWRRRDDGSLALSFPASAFVGKPAGKYVFTAAAVNADGTGPMCSPGVTWELVRPAAPDVINATWNCERALLKVNKLAAGTVPSTGFVLGLVGNRNLSLTPFSIGLATPSGDVLNVRFALGALPTGNNAYTLTAKSSFGDGAASDPFNITRTTCNTNKATLTAKLATCNANKTTLTNNLAACNANKTTLNTDLTTCNTNLTATKAELDALFNSKCVFTVGQQYSFTASVNISGSIVSVPVSGQWKQNFLALNGNPPTLGTYDAQSSTPTLQKFITNTTCTEPGAAIGQFYGTQFRFECDLTKCDMQGGTVTHPSLCLYEYAVKAAWACKV</sequence>
<dbReference type="GO" id="GO:0006457">
    <property type="term" value="P:protein folding"/>
    <property type="evidence" value="ECO:0007669"/>
    <property type="project" value="InterPro"/>
</dbReference>
<dbReference type="Gene3D" id="2.40.100.10">
    <property type="entry name" value="Cyclophilin-like"/>
    <property type="match status" value="1"/>
</dbReference>
<evidence type="ECO:0000259" key="6">
    <source>
        <dbReference type="PROSITE" id="PS50072"/>
    </source>
</evidence>
<comment type="caution">
    <text evidence="7">The sequence shown here is derived from an EMBL/GenBank/DDBJ whole genome shotgun (WGS) entry which is preliminary data.</text>
</comment>
<dbReference type="Proteomes" id="UP000239899">
    <property type="component" value="Unassembled WGS sequence"/>
</dbReference>
<dbReference type="InterPro" id="IPR029000">
    <property type="entry name" value="Cyclophilin-like_dom_sf"/>
</dbReference>
<dbReference type="InterPro" id="IPR044666">
    <property type="entry name" value="Cyclophilin_A-like"/>
</dbReference>
<evidence type="ECO:0000313" key="7">
    <source>
        <dbReference type="EMBL" id="PRW50792.1"/>
    </source>
</evidence>
<dbReference type="PROSITE" id="PS50072">
    <property type="entry name" value="CSA_PPIASE_2"/>
    <property type="match status" value="1"/>
</dbReference>
<dbReference type="AlphaFoldDB" id="A0A2P6TN89"/>
<evidence type="ECO:0000256" key="3">
    <source>
        <dbReference type="ARBA" id="ARBA00023110"/>
    </source>
</evidence>
<comment type="catalytic activity">
    <reaction evidence="1">
        <text>[protein]-peptidylproline (omega=180) = [protein]-peptidylproline (omega=0)</text>
        <dbReference type="Rhea" id="RHEA:16237"/>
        <dbReference type="Rhea" id="RHEA-COMP:10747"/>
        <dbReference type="Rhea" id="RHEA-COMP:10748"/>
        <dbReference type="ChEBI" id="CHEBI:83833"/>
        <dbReference type="ChEBI" id="CHEBI:83834"/>
        <dbReference type="EC" id="5.2.1.8"/>
    </reaction>
</comment>
<dbReference type="Pfam" id="PF00160">
    <property type="entry name" value="Pro_isomerase"/>
    <property type="match status" value="1"/>
</dbReference>
<dbReference type="InterPro" id="IPR002130">
    <property type="entry name" value="Cyclophilin-type_PPIase_dom"/>
</dbReference>
<dbReference type="PANTHER" id="PTHR45625:SF2">
    <property type="entry name" value="PEPTIDYL-PROLYL CIS-TRANS ISOMERASE-LIKE 3"/>
    <property type="match status" value="1"/>
</dbReference>
<organism evidence="7 8">
    <name type="scientific">Chlorella sorokiniana</name>
    <name type="common">Freshwater green alga</name>
    <dbReference type="NCBI Taxonomy" id="3076"/>
    <lineage>
        <taxon>Eukaryota</taxon>
        <taxon>Viridiplantae</taxon>
        <taxon>Chlorophyta</taxon>
        <taxon>core chlorophytes</taxon>
        <taxon>Trebouxiophyceae</taxon>
        <taxon>Chlorellales</taxon>
        <taxon>Chlorellaceae</taxon>
        <taxon>Chlorella clade</taxon>
        <taxon>Chlorella</taxon>
    </lineage>
</organism>
<evidence type="ECO:0000313" key="8">
    <source>
        <dbReference type="Proteomes" id="UP000239899"/>
    </source>
</evidence>
<dbReference type="CDD" id="cd01928">
    <property type="entry name" value="Cyclophilin_PPIL3_like"/>
    <property type="match status" value="1"/>
</dbReference>
<reference evidence="7 8" key="1">
    <citation type="journal article" date="2018" name="Plant J.">
        <title>Genome sequences of Chlorella sorokiniana UTEX 1602 and Micractinium conductrix SAG 241.80: implications to maltose excretion by a green alga.</title>
        <authorList>
            <person name="Arriola M.B."/>
            <person name="Velmurugan N."/>
            <person name="Zhang Y."/>
            <person name="Plunkett M.H."/>
            <person name="Hondzo H."/>
            <person name="Barney B.M."/>
        </authorList>
    </citation>
    <scope>NUCLEOTIDE SEQUENCE [LARGE SCALE GENOMIC DNA]</scope>
    <source>
        <strain evidence="8">UTEX 1602</strain>
    </source>
</reference>
<dbReference type="PROSITE" id="PS00170">
    <property type="entry name" value="CSA_PPIASE_1"/>
    <property type="match status" value="1"/>
</dbReference>
<dbReference type="STRING" id="3076.A0A2P6TN89"/>
<evidence type="ECO:0000256" key="2">
    <source>
        <dbReference type="ARBA" id="ARBA00013194"/>
    </source>
</evidence>
<dbReference type="GO" id="GO:0071013">
    <property type="term" value="C:catalytic step 2 spliceosome"/>
    <property type="evidence" value="ECO:0007669"/>
    <property type="project" value="TreeGrafter"/>
</dbReference>
<dbReference type="EC" id="5.2.1.8" evidence="2"/>
<dbReference type="InterPro" id="IPR020892">
    <property type="entry name" value="Cyclophilin-type_PPIase_CS"/>
</dbReference>